<evidence type="ECO:0000313" key="4">
    <source>
        <dbReference type="Proteomes" id="UP000693970"/>
    </source>
</evidence>
<feature type="transmembrane region" description="Helical" evidence="2">
    <location>
        <begin position="93"/>
        <end position="115"/>
    </location>
</feature>
<accession>A0A9K3Q7A3</accession>
<feature type="compositionally biased region" description="Low complexity" evidence="1">
    <location>
        <begin position="32"/>
        <end position="58"/>
    </location>
</feature>
<dbReference type="AlphaFoldDB" id="A0A9K3Q7A3"/>
<keyword evidence="4" id="KW-1185">Reference proteome</keyword>
<evidence type="ECO:0000256" key="2">
    <source>
        <dbReference type="SAM" id="Phobius"/>
    </source>
</evidence>
<feature type="transmembrane region" description="Helical" evidence="2">
    <location>
        <begin position="67"/>
        <end position="87"/>
    </location>
</feature>
<reference evidence="3" key="2">
    <citation type="submission" date="2021-04" db="EMBL/GenBank/DDBJ databases">
        <authorList>
            <person name="Podell S."/>
        </authorList>
    </citation>
    <scope>NUCLEOTIDE SEQUENCE</scope>
    <source>
        <strain evidence="3">Hildebrandi</strain>
    </source>
</reference>
<protein>
    <recommendedName>
        <fullName evidence="5">Transmembrane protein</fullName>
    </recommendedName>
</protein>
<keyword evidence="2" id="KW-0812">Transmembrane</keyword>
<evidence type="ECO:0000256" key="1">
    <source>
        <dbReference type="SAM" id="MobiDB-lite"/>
    </source>
</evidence>
<reference evidence="3" key="1">
    <citation type="journal article" date="2021" name="Sci. Rep.">
        <title>Diploid genomic architecture of Nitzschia inconspicua, an elite biomass production diatom.</title>
        <authorList>
            <person name="Oliver A."/>
            <person name="Podell S."/>
            <person name="Pinowska A."/>
            <person name="Traller J.C."/>
            <person name="Smith S.R."/>
            <person name="McClure R."/>
            <person name="Beliaev A."/>
            <person name="Bohutskyi P."/>
            <person name="Hill E.A."/>
            <person name="Rabines A."/>
            <person name="Zheng H."/>
            <person name="Allen L.Z."/>
            <person name="Kuo A."/>
            <person name="Grigoriev I.V."/>
            <person name="Allen A.E."/>
            <person name="Hazlebeck D."/>
            <person name="Allen E.E."/>
        </authorList>
    </citation>
    <scope>NUCLEOTIDE SEQUENCE</scope>
    <source>
        <strain evidence="3">Hildebrandi</strain>
    </source>
</reference>
<feature type="region of interest" description="Disordered" evidence="1">
    <location>
        <begin position="1"/>
        <end position="61"/>
    </location>
</feature>
<evidence type="ECO:0008006" key="5">
    <source>
        <dbReference type="Google" id="ProtNLM"/>
    </source>
</evidence>
<dbReference type="Proteomes" id="UP000693970">
    <property type="component" value="Unassembled WGS sequence"/>
</dbReference>
<organism evidence="3 4">
    <name type="scientific">Nitzschia inconspicua</name>
    <dbReference type="NCBI Taxonomy" id="303405"/>
    <lineage>
        <taxon>Eukaryota</taxon>
        <taxon>Sar</taxon>
        <taxon>Stramenopiles</taxon>
        <taxon>Ochrophyta</taxon>
        <taxon>Bacillariophyta</taxon>
        <taxon>Bacillariophyceae</taxon>
        <taxon>Bacillariophycidae</taxon>
        <taxon>Bacillariales</taxon>
        <taxon>Bacillariaceae</taxon>
        <taxon>Nitzschia</taxon>
    </lineage>
</organism>
<keyword evidence="2" id="KW-0472">Membrane</keyword>
<comment type="caution">
    <text evidence="3">The sequence shown here is derived from an EMBL/GenBank/DDBJ whole genome shotgun (WGS) entry which is preliminary data.</text>
</comment>
<dbReference type="EMBL" id="JAGRRH010000001">
    <property type="protein sequence ID" value="KAG7374142.1"/>
    <property type="molecule type" value="Genomic_DNA"/>
</dbReference>
<gene>
    <name evidence="3" type="ORF">IV203_013237</name>
</gene>
<dbReference type="OrthoDB" id="2013891at2759"/>
<proteinExistence type="predicted"/>
<name>A0A9K3Q7A3_9STRA</name>
<evidence type="ECO:0000313" key="3">
    <source>
        <dbReference type="EMBL" id="KAG7374142.1"/>
    </source>
</evidence>
<feature type="compositionally biased region" description="Low complexity" evidence="1">
    <location>
        <begin position="12"/>
        <end position="23"/>
    </location>
</feature>
<sequence>MGKNRGKTVIFSSSGDESTTSSSDTEESESLEAPSQSTSSAVSTPAPPKSSTTTEETSYPIDLPSPILLASSMILAIVGTGSGFDLANESPRYGFGITFSIATIGLTLSVGLFYASILKAKAETEADDKEYMKGK</sequence>
<keyword evidence="2" id="KW-1133">Transmembrane helix</keyword>